<dbReference type="EMBL" id="MFYX01000132">
    <property type="protein sequence ID" value="OGK01119.1"/>
    <property type="molecule type" value="Genomic_DNA"/>
</dbReference>
<evidence type="ECO:0000313" key="2">
    <source>
        <dbReference type="EMBL" id="OGK01119.1"/>
    </source>
</evidence>
<dbReference type="AlphaFoldDB" id="A0A1F7F387"/>
<sequence>MNKDCLETVLRAVARSVGSRLKYTRLAKGYSGHTIKQAFQLLTRARVITPVYSASPSGLPLGALKDVSTFKAIMVDLGLMHSLCGLNAAEECTRENLLSIYNGALAEQFAGQELRITQAGGLYYWSREAKSSSAEVDYLAVVNGSIRPIEVKSGPEGRLKSMHLLLETFNNCGNGIVLNEGIFGTLPSKRLEFIPLYYTSAATRI</sequence>
<accession>A0A1F7F387</accession>
<evidence type="ECO:0000259" key="1">
    <source>
        <dbReference type="Pfam" id="PF13635"/>
    </source>
</evidence>
<protein>
    <recommendedName>
        <fullName evidence="1">DUF4143 domain-containing protein</fullName>
    </recommendedName>
</protein>
<feature type="domain" description="DUF4143" evidence="1">
    <location>
        <begin position="2"/>
        <end position="154"/>
    </location>
</feature>
<dbReference type="PANTHER" id="PTHR33295:SF7">
    <property type="entry name" value="ATPASE"/>
    <property type="match status" value="1"/>
</dbReference>
<organism evidence="2 3">
    <name type="scientific">Candidatus Raymondbacteria bacterium RIFOXYD12_FULL_49_13</name>
    <dbReference type="NCBI Taxonomy" id="1817890"/>
    <lineage>
        <taxon>Bacteria</taxon>
        <taxon>Raymondiibacteriota</taxon>
    </lineage>
</organism>
<dbReference type="Proteomes" id="UP000179243">
    <property type="component" value="Unassembled WGS sequence"/>
</dbReference>
<comment type="caution">
    <text evidence="2">The sequence shown here is derived from an EMBL/GenBank/DDBJ whole genome shotgun (WGS) entry which is preliminary data.</text>
</comment>
<gene>
    <name evidence="2" type="ORF">A2519_20365</name>
</gene>
<reference evidence="2 3" key="1">
    <citation type="journal article" date="2016" name="Nat. Commun.">
        <title>Thousands of microbial genomes shed light on interconnected biogeochemical processes in an aquifer system.</title>
        <authorList>
            <person name="Anantharaman K."/>
            <person name="Brown C.T."/>
            <person name="Hug L.A."/>
            <person name="Sharon I."/>
            <person name="Castelle C.J."/>
            <person name="Probst A.J."/>
            <person name="Thomas B.C."/>
            <person name="Singh A."/>
            <person name="Wilkins M.J."/>
            <person name="Karaoz U."/>
            <person name="Brodie E.L."/>
            <person name="Williams K.H."/>
            <person name="Hubbard S.S."/>
            <person name="Banfield J.F."/>
        </authorList>
    </citation>
    <scope>NUCLEOTIDE SEQUENCE [LARGE SCALE GENOMIC DNA]</scope>
</reference>
<evidence type="ECO:0000313" key="3">
    <source>
        <dbReference type="Proteomes" id="UP000179243"/>
    </source>
</evidence>
<dbReference type="InterPro" id="IPR025420">
    <property type="entry name" value="DUF4143"/>
</dbReference>
<dbReference type="PANTHER" id="PTHR33295">
    <property type="entry name" value="ATPASE"/>
    <property type="match status" value="1"/>
</dbReference>
<name>A0A1F7F387_UNCRA</name>
<dbReference type="Pfam" id="PF13635">
    <property type="entry name" value="DUF4143"/>
    <property type="match status" value="1"/>
</dbReference>
<proteinExistence type="predicted"/>